<dbReference type="Pfam" id="PF02518">
    <property type="entry name" value="HATPase_c"/>
    <property type="match status" value="1"/>
</dbReference>
<dbReference type="Pfam" id="PF00072">
    <property type="entry name" value="Response_reg"/>
    <property type="match status" value="1"/>
</dbReference>
<dbReference type="InterPro" id="IPR003661">
    <property type="entry name" value="HisK_dim/P_dom"/>
</dbReference>
<dbReference type="CDD" id="cd00082">
    <property type="entry name" value="HisKA"/>
    <property type="match status" value="1"/>
</dbReference>
<keyword evidence="5 9" id="KW-0418">Kinase</keyword>
<reference evidence="9 10" key="1">
    <citation type="journal article" date="2018" name="Nat. Biotechnol.">
        <title>A standardized bacterial taxonomy based on genome phylogeny substantially revises the tree of life.</title>
        <authorList>
            <person name="Parks D.H."/>
            <person name="Chuvochina M."/>
            <person name="Waite D.W."/>
            <person name="Rinke C."/>
            <person name="Skarshewski A."/>
            <person name="Chaumeil P.A."/>
            <person name="Hugenholtz P."/>
        </authorList>
    </citation>
    <scope>NUCLEOTIDE SEQUENCE [LARGE SCALE GENOMIC DNA]</scope>
    <source>
        <strain evidence="9">UBA11978</strain>
    </source>
</reference>
<dbReference type="GO" id="GO:0005886">
    <property type="term" value="C:plasma membrane"/>
    <property type="evidence" value="ECO:0007669"/>
    <property type="project" value="TreeGrafter"/>
</dbReference>
<dbReference type="Pfam" id="PF00512">
    <property type="entry name" value="HisKA"/>
    <property type="match status" value="1"/>
</dbReference>
<protein>
    <recommendedName>
        <fullName evidence="2">histidine kinase</fullName>
        <ecNumber evidence="2">2.7.13.3</ecNumber>
    </recommendedName>
</protein>
<evidence type="ECO:0000256" key="6">
    <source>
        <dbReference type="PROSITE-ProRule" id="PRU00169"/>
    </source>
</evidence>
<evidence type="ECO:0000256" key="4">
    <source>
        <dbReference type="ARBA" id="ARBA00022679"/>
    </source>
</evidence>
<dbReference type="SMART" id="SM00387">
    <property type="entry name" value="HATPase_c"/>
    <property type="match status" value="1"/>
</dbReference>
<evidence type="ECO:0000256" key="1">
    <source>
        <dbReference type="ARBA" id="ARBA00000085"/>
    </source>
</evidence>
<evidence type="ECO:0000256" key="5">
    <source>
        <dbReference type="ARBA" id="ARBA00022777"/>
    </source>
</evidence>
<dbReference type="InterPro" id="IPR005467">
    <property type="entry name" value="His_kinase_dom"/>
</dbReference>
<dbReference type="Gene3D" id="3.30.450.20">
    <property type="entry name" value="PAS domain"/>
    <property type="match status" value="1"/>
</dbReference>
<dbReference type="InterPro" id="IPR035965">
    <property type="entry name" value="PAS-like_dom_sf"/>
</dbReference>
<accession>A0A350P112</accession>
<feature type="domain" description="Response regulatory" evidence="8">
    <location>
        <begin position="543"/>
        <end position="660"/>
    </location>
</feature>
<evidence type="ECO:0000259" key="8">
    <source>
        <dbReference type="PROSITE" id="PS50110"/>
    </source>
</evidence>
<dbReference type="SUPFAM" id="SSF52172">
    <property type="entry name" value="CheY-like"/>
    <property type="match status" value="1"/>
</dbReference>
<dbReference type="Gene3D" id="3.40.50.2300">
    <property type="match status" value="1"/>
</dbReference>
<feature type="modified residue" description="4-aspartylphosphate" evidence="6">
    <location>
        <position position="592"/>
    </location>
</feature>
<dbReference type="PANTHER" id="PTHR43047">
    <property type="entry name" value="TWO-COMPONENT HISTIDINE PROTEIN KINASE"/>
    <property type="match status" value="1"/>
</dbReference>
<organism evidence="9 10">
    <name type="scientific">Alteromonas australica</name>
    <dbReference type="NCBI Taxonomy" id="589873"/>
    <lineage>
        <taxon>Bacteria</taxon>
        <taxon>Pseudomonadati</taxon>
        <taxon>Pseudomonadota</taxon>
        <taxon>Gammaproteobacteria</taxon>
        <taxon>Alteromonadales</taxon>
        <taxon>Alteromonadaceae</taxon>
        <taxon>Alteromonas/Salinimonas group</taxon>
        <taxon>Alteromonas</taxon>
    </lineage>
</organism>
<dbReference type="EC" id="2.7.13.3" evidence="2"/>
<dbReference type="InterPro" id="IPR001789">
    <property type="entry name" value="Sig_transdc_resp-reg_receiver"/>
</dbReference>
<dbReference type="SMART" id="SM00388">
    <property type="entry name" value="HisKA"/>
    <property type="match status" value="1"/>
</dbReference>
<dbReference type="InterPro" id="IPR036890">
    <property type="entry name" value="HATPase_C_sf"/>
</dbReference>
<comment type="catalytic activity">
    <reaction evidence="1">
        <text>ATP + protein L-histidine = ADP + protein N-phospho-L-histidine.</text>
        <dbReference type="EC" id="2.7.13.3"/>
    </reaction>
</comment>
<dbReference type="STRING" id="589873.EP12_08105"/>
<dbReference type="Gene3D" id="1.10.287.130">
    <property type="match status" value="1"/>
</dbReference>
<dbReference type="GO" id="GO:0000155">
    <property type="term" value="F:phosphorelay sensor kinase activity"/>
    <property type="evidence" value="ECO:0007669"/>
    <property type="project" value="InterPro"/>
</dbReference>
<dbReference type="Proteomes" id="UP000263517">
    <property type="component" value="Unassembled WGS sequence"/>
</dbReference>
<dbReference type="EMBL" id="DNAN01000153">
    <property type="protein sequence ID" value="HAW74979.1"/>
    <property type="molecule type" value="Genomic_DNA"/>
</dbReference>
<evidence type="ECO:0000313" key="10">
    <source>
        <dbReference type="Proteomes" id="UP000263517"/>
    </source>
</evidence>
<dbReference type="GO" id="GO:0009927">
    <property type="term" value="F:histidine phosphotransfer kinase activity"/>
    <property type="evidence" value="ECO:0007669"/>
    <property type="project" value="TreeGrafter"/>
</dbReference>
<dbReference type="SUPFAM" id="SSF55874">
    <property type="entry name" value="ATPase domain of HSP90 chaperone/DNA topoisomerase II/histidine kinase"/>
    <property type="match status" value="1"/>
</dbReference>
<dbReference type="PROSITE" id="PS50109">
    <property type="entry name" value="HIS_KIN"/>
    <property type="match status" value="1"/>
</dbReference>
<evidence type="ECO:0000313" key="9">
    <source>
        <dbReference type="EMBL" id="HAW74979.1"/>
    </source>
</evidence>
<dbReference type="InterPro" id="IPR003594">
    <property type="entry name" value="HATPase_dom"/>
</dbReference>
<sequence>MVNGTGLQQAMASEDTTKVARIEQLLRCGCESLNASQGVALCLADDYTDVIARATLQKPPSLPLMPPLPFAKSSPLPTSHEQAEPRFLHWANLYLGASSFVCGDIYAYGSYQVVFIFIFDTPITYSRELKDKLTLLNGWLKSLLIEVEYKDSFKNNLLFEKLQSVANIGTWEVDLLNNSLTWSSQTRVIHEVDENFIPQLDTAIYFYKEGHDRDEISRIVSTAIKTGESWNATLQLISAKGNPVWIETHGMAEMVDCVCVRLFGTCQNVNKAMALRLELDEQREAAVKAYNARGELLSRISHELRTPLNGITGMLQAIRFEDREHIRARKTELALKSSDKLLSLINDVLDYTDMSSGNFELVTSDFCVRALVEDLIDVFKPQCQEKGLRLYSGVTFPPNTYIHSDAARISQVLNNLMSNAVKYTAQGHISVHVTLKDVAGVQHLLISVEDSGKGMSEATVKSLFVPLIHGDKFSSVEGSGSGLGLSIAKQIIDKMEGELDITTEEGKGSCFDIVIPIKKPSAKKQEMSDTDSLPSTLLALPLSILVVDDNDINRIVLSSMLEKFNFKADEAQNGRIAVEMAKAKPYDIIFMDCSMPVLDGLSATKIIVGEGYLPVNGRVIAVTANTTDDDRQACHKAGMADFLAKPVEQTSVTNILRQVLHNKASAIRQH</sequence>
<evidence type="ECO:0000256" key="2">
    <source>
        <dbReference type="ARBA" id="ARBA00012438"/>
    </source>
</evidence>
<proteinExistence type="predicted"/>
<dbReference type="SUPFAM" id="SSF47384">
    <property type="entry name" value="Homodimeric domain of signal transducing histidine kinase"/>
    <property type="match status" value="1"/>
</dbReference>
<name>A0A350P112_9ALTE</name>
<dbReference type="InterPro" id="IPR036097">
    <property type="entry name" value="HisK_dim/P_sf"/>
</dbReference>
<evidence type="ECO:0000259" key="7">
    <source>
        <dbReference type="PROSITE" id="PS50109"/>
    </source>
</evidence>
<dbReference type="InterPro" id="IPR011006">
    <property type="entry name" value="CheY-like_superfamily"/>
</dbReference>
<dbReference type="SUPFAM" id="SSF55785">
    <property type="entry name" value="PYP-like sensor domain (PAS domain)"/>
    <property type="match status" value="1"/>
</dbReference>
<dbReference type="PRINTS" id="PR00344">
    <property type="entry name" value="BCTRLSENSOR"/>
</dbReference>
<dbReference type="PROSITE" id="PS50110">
    <property type="entry name" value="RESPONSE_REGULATORY"/>
    <property type="match status" value="1"/>
</dbReference>
<comment type="caution">
    <text evidence="9">The sequence shown here is derived from an EMBL/GenBank/DDBJ whole genome shotgun (WGS) entry which is preliminary data.</text>
</comment>
<feature type="domain" description="Histidine kinase" evidence="7">
    <location>
        <begin position="299"/>
        <end position="519"/>
    </location>
</feature>
<dbReference type="AlphaFoldDB" id="A0A350P112"/>
<dbReference type="PANTHER" id="PTHR43047:SF72">
    <property type="entry name" value="OSMOSENSING HISTIDINE PROTEIN KINASE SLN1"/>
    <property type="match status" value="1"/>
</dbReference>
<evidence type="ECO:0000256" key="3">
    <source>
        <dbReference type="ARBA" id="ARBA00022553"/>
    </source>
</evidence>
<keyword evidence="4" id="KW-0808">Transferase</keyword>
<gene>
    <name evidence="9" type="ORF">DCW74_04495</name>
</gene>
<dbReference type="SMART" id="SM00448">
    <property type="entry name" value="REC"/>
    <property type="match status" value="1"/>
</dbReference>
<dbReference type="CDD" id="cd17546">
    <property type="entry name" value="REC_hyHK_CKI1_RcsC-like"/>
    <property type="match status" value="1"/>
</dbReference>
<keyword evidence="3 6" id="KW-0597">Phosphoprotein</keyword>
<dbReference type="InterPro" id="IPR004358">
    <property type="entry name" value="Sig_transdc_His_kin-like_C"/>
</dbReference>
<dbReference type="Gene3D" id="3.30.565.10">
    <property type="entry name" value="Histidine kinase-like ATPase, C-terminal domain"/>
    <property type="match status" value="1"/>
</dbReference>